<dbReference type="RefSeq" id="WP_343791469.1">
    <property type="nucleotide sequence ID" value="NZ_BAAAEU010000015.1"/>
</dbReference>
<name>A0ABP3TT46_9GAMM</name>
<evidence type="ECO:0000313" key="2">
    <source>
        <dbReference type="EMBL" id="GAA0717377.1"/>
    </source>
</evidence>
<sequence length="438" mass="47022">MKSPRRIPARLVPALILSLAFTAPAFAVVPPDKAAAIFGEAKTICERDHGALWGHSLCGPILLVDPDDRSVIANQADTLGSLKPSGAVFIGVLPQADNIANTSTQWSGIRWTELVWQMLPEELDKRHAMLAHELFHRIQPELPVAQPEGGDNGHLDTLEGRYLLQLEWRALASALQAPGATARRAAVADALLFRSQRYANFPDAAANEGALEANEGVAQYTGVRLGLATPEARTAFAIDSLKPYTPDATFVRSFAYATGGAYGLLLDRADPAWRSKLASGQRFDQLLRAALRLPASNLATVKARAAAYDDGTLRATEVKRDEVMKARAAAQHAKFVDGPVLTLPLKHANRQFNPQTLQPLGDLGTVYPTLRLVDDWGVLEVEDGALMAKDMKTTAVSAAAIDPAGLKGAGWHLTLKPGWSVRVGSRKGDFVVGSASEP</sequence>
<organism evidence="2 3">
    <name type="scientific">Dokdonella soli</name>
    <dbReference type="NCBI Taxonomy" id="529810"/>
    <lineage>
        <taxon>Bacteria</taxon>
        <taxon>Pseudomonadati</taxon>
        <taxon>Pseudomonadota</taxon>
        <taxon>Gammaproteobacteria</taxon>
        <taxon>Lysobacterales</taxon>
        <taxon>Rhodanobacteraceae</taxon>
        <taxon>Dokdonella</taxon>
    </lineage>
</organism>
<evidence type="ECO:0000256" key="1">
    <source>
        <dbReference type="SAM" id="SignalP"/>
    </source>
</evidence>
<protein>
    <recommendedName>
        <fullName evidence="4">Peptidase M61 catalytic domain-containing protein</fullName>
    </recommendedName>
</protein>
<evidence type="ECO:0000313" key="3">
    <source>
        <dbReference type="Proteomes" id="UP001501523"/>
    </source>
</evidence>
<feature type="chain" id="PRO_5046295909" description="Peptidase M61 catalytic domain-containing protein" evidence="1">
    <location>
        <begin position="28"/>
        <end position="438"/>
    </location>
</feature>
<evidence type="ECO:0008006" key="4">
    <source>
        <dbReference type="Google" id="ProtNLM"/>
    </source>
</evidence>
<keyword evidence="3" id="KW-1185">Reference proteome</keyword>
<keyword evidence="1" id="KW-0732">Signal</keyword>
<reference evidence="3" key="1">
    <citation type="journal article" date="2019" name="Int. J. Syst. Evol. Microbiol.">
        <title>The Global Catalogue of Microorganisms (GCM) 10K type strain sequencing project: providing services to taxonomists for standard genome sequencing and annotation.</title>
        <authorList>
            <consortium name="The Broad Institute Genomics Platform"/>
            <consortium name="The Broad Institute Genome Sequencing Center for Infectious Disease"/>
            <person name="Wu L."/>
            <person name="Ma J."/>
        </authorList>
    </citation>
    <scope>NUCLEOTIDE SEQUENCE [LARGE SCALE GENOMIC DNA]</scope>
    <source>
        <strain evidence="3">JCM 15421</strain>
    </source>
</reference>
<proteinExistence type="predicted"/>
<dbReference type="Proteomes" id="UP001501523">
    <property type="component" value="Unassembled WGS sequence"/>
</dbReference>
<comment type="caution">
    <text evidence="2">The sequence shown here is derived from an EMBL/GenBank/DDBJ whole genome shotgun (WGS) entry which is preliminary data.</text>
</comment>
<gene>
    <name evidence="2" type="ORF">GCM10009105_24340</name>
</gene>
<accession>A0ABP3TT46</accession>
<dbReference type="EMBL" id="BAAAEU010000015">
    <property type="protein sequence ID" value="GAA0717377.1"/>
    <property type="molecule type" value="Genomic_DNA"/>
</dbReference>
<feature type="signal peptide" evidence="1">
    <location>
        <begin position="1"/>
        <end position="27"/>
    </location>
</feature>